<dbReference type="Gene3D" id="3.20.20.210">
    <property type="match status" value="1"/>
</dbReference>
<keyword evidence="3" id="KW-1185">Reference proteome</keyword>
<dbReference type="Pfam" id="PF01208">
    <property type="entry name" value="URO-D"/>
    <property type="match status" value="1"/>
</dbReference>
<accession>A0A923NJ66</accession>
<dbReference type="AlphaFoldDB" id="A0A923NJ66"/>
<protein>
    <recommendedName>
        <fullName evidence="1">Uroporphyrinogen decarboxylase (URO-D) domain-containing protein</fullName>
    </recommendedName>
</protein>
<proteinExistence type="predicted"/>
<dbReference type="EMBL" id="JACRYT010000004">
    <property type="protein sequence ID" value="MBC6679419.1"/>
    <property type="molecule type" value="Genomic_DNA"/>
</dbReference>
<dbReference type="Proteomes" id="UP000602647">
    <property type="component" value="Unassembled WGS sequence"/>
</dbReference>
<dbReference type="PANTHER" id="PTHR47099:SF1">
    <property type="entry name" value="METHYLCOBAMIDE:COM METHYLTRANSFERASE MTBA"/>
    <property type="match status" value="1"/>
</dbReference>
<comment type="caution">
    <text evidence="2">The sequence shown here is derived from an EMBL/GenBank/DDBJ whole genome shotgun (WGS) entry which is preliminary data.</text>
</comment>
<organism evidence="2 3">
    <name type="scientific">Zhenpiania hominis</name>
    <dbReference type="NCBI Taxonomy" id="2763644"/>
    <lineage>
        <taxon>Bacteria</taxon>
        <taxon>Bacillati</taxon>
        <taxon>Bacillota</taxon>
        <taxon>Clostridia</taxon>
        <taxon>Peptostreptococcales</taxon>
        <taxon>Anaerovoracaceae</taxon>
        <taxon>Zhenpiania</taxon>
    </lineage>
</organism>
<evidence type="ECO:0000313" key="3">
    <source>
        <dbReference type="Proteomes" id="UP000602647"/>
    </source>
</evidence>
<dbReference type="InterPro" id="IPR038071">
    <property type="entry name" value="UROD/MetE-like_sf"/>
</dbReference>
<dbReference type="InterPro" id="IPR000257">
    <property type="entry name" value="Uroporphyrinogen_deCOase"/>
</dbReference>
<feature type="domain" description="Uroporphyrinogen decarboxylase (URO-D)" evidence="1">
    <location>
        <begin position="183"/>
        <end position="379"/>
    </location>
</feature>
<dbReference type="GO" id="GO:0004853">
    <property type="term" value="F:uroporphyrinogen decarboxylase activity"/>
    <property type="evidence" value="ECO:0007669"/>
    <property type="project" value="InterPro"/>
</dbReference>
<dbReference type="PANTHER" id="PTHR47099">
    <property type="entry name" value="METHYLCOBAMIDE:COM METHYLTRANSFERASE MTBA"/>
    <property type="match status" value="1"/>
</dbReference>
<evidence type="ECO:0000313" key="2">
    <source>
        <dbReference type="EMBL" id="MBC6679419.1"/>
    </source>
</evidence>
<sequence>MGQTYPMEQAYQEKRITAAIEHRPIYPVSCAPLIECYAARYANVSTFDFLNNRDLYQRIFKMLRADYRVFNIRRSLYFLHHAPYQNIIGLMKMKIPAAMYDKGGKFSEFQFIEDEYMQQKDYAIILQHSYRQYLLEFYKRTYAASEEDVLKAERQMLNMHKKEVASAQECGQTFLYGAHLYFPASHFSNLRKFSNFIHDLYSDPDQMAECVMIGTRELTEGCLKTAEETGIPRIMIGPPRLSGEFFSNKIFEKVFWPSLSWSAKKIIAKGVTPVFHLDGNWIRNLEYFKELPPKKVIIELDSYTDIFHAKKILGGHTCLCGDVPAKLFTFGNTEDMERYCFKLIDTIGADGGFILGSGCTLPVTARHENVSAFMNSIPKYYFQLA</sequence>
<evidence type="ECO:0000259" key="1">
    <source>
        <dbReference type="Pfam" id="PF01208"/>
    </source>
</evidence>
<dbReference type="SUPFAM" id="SSF51726">
    <property type="entry name" value="UROD/MetE-like"/>
    <property type="match status" value="1"/>
</dbReference>
<dbReference type="RefSeq" id="WP_187302525.1">
    <property type="nucleotide sequence ID" value="NZ_CBCTQH010000034.1"/>
</dbReference>
<gene>
    <name evidence="2" type="ORF">H9L42_06225</name>
</gene>
<name>A0A923NJ66_9FIRM</name>
<dbReference type="GO" id="GO:0006779">
    <property type="term" value="P:porphyrin-containing compound biosynthetic process"/>
    <property type="evidence" value="ECO:0007669"/>
    <property type="project" value="InterPro"/>
</dbReference>
<dbReference type="InterPro" id="IPR052024">
    <property type="entry name" value="Methanogen_methyltrans"/>
</dbReference>
<reference evidence="2" key="1">
    <citation type="submission" date="2020-08" db="EMBL/GenBank/DDBJ databases">
        <title>Genome public.</title>
        <authorList>
            <person name="Liu C."/>
            <person name="Sun Q."/>
        </authorList>
    </citation>
    <scope>NUCLEOTIDE SEQUENCE</scope>
    <source>
        <strain evidence="2">BX12</strain>
    </source>
</reference>